<reference evidence="8 9" key="1">
    <citation type="submission" date="2013-09" db="EMBL/GenBank/DDBJ databases">
        <title>Corchorus capsularis genome sequencing.</title>
        <authorList>
            <person name="Alam M."/>
            <person name="Haque M.S."/>
            <person name="Islam M.S."/>
            <person name="Emdad E.M."/>
            <person name="Islam M.M."/>
            <person name="Ahmed B."/>
            <person name="Halim A."/>
            <person name="Hossen Q.M.M."/>
            <person name="Hossain M.Z."/>
            <person name="Ahmed R."/>
            <person name="Khan M.M."/>
            <person name="Islam R."/>
            <person name="Rashid M.M."/>
            <person name="Khan S.A."/>
            <person name="Rahman M.S."/>
            <person name="Alam M."/>
        </authorList>
    </citation>
    <scope>NUCLEOTIDE SEQUENCE [LARGE SCALE GENOMIC DNA]</scope>
    <source>
        <strain evidence="9">cv. CVL-1</strain>
        <tissue evidence="8">Whole seedling</tissue>
    </source>
</reference>
<feature type="compositionally biased region" description="Polar residues" evidence="6">
    <location>
        <begin position="30"/>
        <end position="40"/>
    </location>
</feature>
<comment type="subcellular location">
    <subcellularLocation>
        <location evidence="1">Membrane</location>
        <topology evidence="1">Multi-pass membrane protein</topology>
    </subcellularLocation>
</comment>
<feature type="transmembrane region" description="Helical" evidence="7">
    <location>
        <begin position="452"/>
        <end position="476"/>
    </location>
</feature>
<dbReference type="AlphaFoldDB" id="A0A1R3GDB9"/>
<dbReference type="GO" id="GO:0033617">
    <property type="term" value="P:mitochondrial respiratory chain complex IV assembly"/>
    <property type="evidence" value="ECO:0007669"/>
    <property type="project" value="TreeGrafter"/>
</dbReference>
<feature type="transmembrane region" description="Helical" evidence="7">
    <location>
        <begin position="314"/>
        <end position="337"/>
    </location>
</feature>
<evidence type="ECO:0000313" key="8">
    <source>
        <dbReference type="EMBL" id="OMO56061.1"/>
    </source>
</evidence>
<dbReference type="Gramene" id="OMO56061">
    <property type="protein sequence ID" value="OMO56061"/>
    <property type="gene ID" value="CCACVL1_26790"/>
</dbReference>
<dbReference type="Gene3D" id="3.40.30.10">
    <property type="entry name" value="Glutaredoxin"/>
    <property type="match status" value="1"/>
</dbReference>
<dbReference type="STRING" id="210143.A0A1R3GDB9"/>
<evidence type="ECO:0000256" key="7">
    <source>
        <dbReference type="SAM" id="Phobius"/>
    </source>
</evidence>
<dbReference type="EMBL" id="AWWV01014536">
    <property type="protein sequence ID" value="OMO56061.1"/>
    <property type="molecule type" value="Genomic_DNA"/>
</dbReference>
<evidence type="ECO:0000256" key="5">
    <source>
        <dbReference type="ARBA" id="ARBA00023136"/>
    </source>
</evidence>
<dbReference type="SUPFAM" id="SSF52833">
    <property type="entry name" value="Thioredoxin-like"/>
    <property type="match status" value="1"/>
</dbReference>
<evidence type="ECO:0000313" key="9">
    <source>
        <dbReference type="Proteomes" id="UP000188268"/>
    </source>
</evidence>
<comment type="caution">
    <text evidence="8">The sequence shown here is derived from an EMBL/GenBank/DDBJ whole genome shotgun (WGS) entry which is preliminary data.</text>
</comment>
<organism evidence="8 9">
    <name type="scientific">Corchorus capsularis</name>
    <name type="common">Jute</name>
    <dbReference type="NCBI Taxonomy" id="210143"/>
    <lineage>
        <taxon>Eukaryota</taxon>
        <taxon>Viridiplantae</taxon>
        <taxon>Streptophyta</taxon>
        <taxon>Embryophyta</taxon>
        <taxon>Tracheophyta</taxon>
        <taxon>Spermatophyta</taxon>
        <taxon>Magnoliopsida</taxon>
        <taxon>eudicotyledons</taxon>
        <taxon>Gunneridae</taxon>
        <taxon>Pentapetalae</taxon>
        <taxon>rosids</taxon>
        <taxon>malvids</taxon>
        <taxon>Malvales</taxon>
        <taxon>Malvaceae</taxon>
        <taxon>Grewioideae</taxon>
        <taxon>Apeibeae</taxon>
        <taxon>Corchorus</taxon>
    </lineage>
</organism>
<dbReference type="OrthoDB" id="270009at2759"/>
<feature type="transmembrane region" description="Helical" evidence="7">
    <location>
        <begin position="282"/>
        <end position="302"/>
    </location>
</feature>
<proteinExistence type="inferred from homology"/>
<dbReference type="Pfam" id="PF00335">
    <property type="entry name" value="Tetraspanin"/>
    <property type="match status" value="1"/>
</dbReference>
<keyword evidence="5 7" id="KW-0472">Membrane</keyword>
<feature type="transmembrane region" description="Helical" evidence="7">
    <location>
        <begin position="66"/>
        <end position="87"/>
    </location>
</feature>
<evidence type="ECO:0000256" key="2">
    <source>
        <dbReference type="ARBA" id="ARBA00010996"/>
    </source>
</evidence>
<evidence type="ECO:0000256" key="3">
    <source>
        <dbReference type="ARBA" id="ARBA00022692"/>
    </source>
</evidence>
<protein>
    <submittedName>
        <fullName evidence="8">Copper chaperone SCO1/SenC</fullName>
    </submittedName>
</protein>
<feature type="region of interest" description="Disordered" evidence="6">
    <location>
        <begin position="29"/>
        <end position="52"/>
    </location>
</feature>
<keyword evidence="3 7" id="KW-0812">Transmembrane</keyword>
<feature type="transmembrane region" description="Helical" evidence="7">
    <location>
        <begin position="249"/>
        <end position="270"/>
    </location>
</feature>
<dbReference type="InterPro" id="IPR036249">
    <property type="entry name" value="Thioredoxin-like_sf"/>
</dbReference>
<dbReference type="GO" id="GO:0016020">
    <property type="term" value="C:membrane"/>
    <property type="evidence" value="ECO:0007669"/>
    <property type="project" value="UniProtKB-SubCell"/>
</dbReference>
<dbReference type="FunFam" id="3.40.30.10:FF:000013">
    <property type="entry name" value="Blast:Protein SCO1 homolog, mitochondrial"/>
    <property type="match status" value="1"/>
</dbReference>
<keyword evidence="4 7" id="KW-1133">Transmembrane helix</keyword>
<dbReference type="Pfam" id="PF02630">
    <property type="entry name" value="SCO1-SenC"/>
    <property type="match status" value="1"/>
</dbReference>
<accession>A0A1R3GDB9</accession>
<sequence>MTLARLIASSSKQRFTQTANLLQRFGPSKRIQSSGYSKSAKNGYGKPKTGHPVVNVEQQASASRSWGAYVVPAALLGFGGFITLLHLNDQRRKIPLDQGSASDCGCITTAGPVIGGPFTLVNTENQVVTEKDFLGNWVLLYFGYTSSPDVGPDQVRMMAKATETLESKENVKVLPVFVTIDPQRDTPAHLRAYLKEFDPRIVGLTGPVNSVRQMALEYRVFFRKVQEEGDDYLVESSHNMYLIDPKMKVVRCFGVEYTAGIGMVIWGLSIRNHWATECVKLAMRHLLAIAIVIIVISLIGLIGSCCKSNCCLWIYMAILILWFVGLVVSAGLTFYIATASSQTKELAQKTWVQQMVGKNWPSVKNCLLQGQFCQAMAMNSTAKGLEEFKNGCCMPPEDCGFVFRNATFWEVPETGLVKNDGDCKIWNNQIDGKCYDCDKCKEAFVGDLRRDALYIGIALICETVFVLIIFCIGCCARKNNETKYYP</sequence>
<name>A0A1R3GDB9_COCAP</name>
<evidence type="ECO:0000256" key="4">
    <source>
        <dbReference type="ARBA" id="ARBA00022989"/>
    </source>
</evidence>
<evidence type="ECO:0000256" key="6">
    <source>
        <dbReference type="SAM" id="MobiDB-lite"/>
    </source>
</evidence>
<dbReference type="PANTHER" id="PTHR12151:SF1">
    <property type="entry name" value="PROTEIN SCO1 HOMOLOG 2, MITOCHONDRIAL"/>
    <property type="match status" value="1"/>
</dbReference>
<comment type="similarity">
    <text evidence="2">Belongs to the SCO1/2 family.</text>
</comment>
<evidence type="ECO:0000256" key="1">
    <source>
        <dbReference type="ARBA" id="ARBA00004141"/>
    </source>
</evidence>
<dbReference type="Proteomes" id="UP000188268">
    <property type="component" value="Unassembled WGS sequence"/>
</dbReference>
<gene>
    <name evidence="8" type="ORF">CCACVL1_26790</name>
</gene>
<dbReference type="InterPro" id="IPR003782">
    <property type="entry name" value="SCO1/SenC"/>
</dbReference>
<dbReference type="CDD" id="cd02968">
    <property type="entry name" value="SCO"/>
    <property type="match status" value="1"/>
</dbReference>
<keyword evidence="9" id="KW-1185">Reference proteome</keyword>
<dbReference type="GO" id="GO:0005739">
    <property type="term" value="C:mitochondrion"/>
    <property type="evidence" value="ECO:0007669"/>
    <property type="project" value="GOC"/>
</dbReference>
<dbReference type="PANTHER" id="PTHR12151">
    <property type="entry name" value="ELECTRON TRANSPORT PROTIN SCO1/SENC FAMILY MEMBER"/>
    <property type="match status" value="1"/>
</dbReference>
<dbReference type="InterPro" id="IPR018499">
    <property type="entry name" value="Tetraspanin/Peripherin"/>
</dbReference>